<dbReference type="STRING" id="280332.CQ12_29235"/>
<accession>A0A0R3LU03</accession>
<comment type="caution">
    <text evidence="1">The sequence shown here is derived from an EMBL/GenBank/DDBJ whole genome shotgun (WGS) entry which is preliminary data.</text>
</comment>
<organism evidence="1 2">
    <name type="scientific">Bradyrhizobium jicamae</name>
    <dbReference type="NCBI Taxonomy" id="280332"/>
    <lineage>
        <taxon>Bacteria</taxon>
        <taxon>Pseudomonadati</taxon>
        <taxon>Pseudomonadota</taxon>
        <taxon>Alphaproteobacteria</taxon>
        <taxon>Hyphomicrobiales</taxon>
        <taxon>Nitrobacteraceae</taxon>
        <taxon>Bradyrhizobium</taxon>
    </lineage>
</organism>
<sequence length="277" mass="30209">MIEESSIRQRNRPIVSTLLAAVLIWCAGSMAGVGAELYRTKVTVTGQGEANRIAGFTTSLEDVLIKVSGAQKLAGDRRLAPYKSKAKDFVTTFSYRDQFLGKPIRDEQGTRDRPYDLTVDFDEGKINEILKKLGLKPWLSHRPVLAVFVAMEQGPRKFIVTIDGTQSDLQRDALLAAADKRGMLIVVPGAAALAKSNITGETLGTTPLSALAPVAAEQDAEAVLTGRLVWDDRQLGWATQWQIDWAGRTHRWQVSGVTFDEAFRRGIGGAAQVLSGQ</sequence>
<evidence type="ECO:0008006" key="3">
    <source>
        <dbReference type="Google" id="ProtNLM"/>
    </source>
</evidence>
<dbReference type="Pfam" id="PF09839">
    <property type="entry name" value="DUF2066"/>
    <property type="match status" value="1"/>
</dbReference>
<dbReference type="OrthoDB" id="7266613at2"/>
<gene>
    <name evidence="1" type="ORF">CQ12_29235</name>
</gene>
<name>A0A0R3LU03_9BRAD</name>
<evidence type="ECO:0000313" key="2">
    <source>
        <dbReference type="Proteomes" id="UP000050863"/>
    </source>
</evidence>
<protein>
    <recommendedName>
        <fullName evidence="3">DUF2066 domain-containing protein</fullName>
    </recommendedName>
</protein>
<dbReference type="AlphaFoldDB" id="A0A0R3LU03"/>
<dbReference type="InterPro" id="IPR018642">
    <property type="entry name" value="DUF2066"/>
</dbReference>
<evidence type="ECO:0000313" key="1">
    <source>
        <dbReference type="EMBL" id="KRR11396.1"/>
    </source>
</evidence>
<dbReference type="EMBL" id="LLXZ01000048">
    <property type="protein sequence ID" value="KRR11396.1"/>
    <property type="molecule type" value="Genomic_DNA"/>
</dbReference>
<dbReference type="Proteomes" id="UP000050863">
    <property type="component" value="Unassembled WGS sequence"/>
</dbReference>
<proteinExistence type="predicted"/>
<keyword evidence="2" id="KW-1185">Reference proteome</keyword>
<reference evidence="1 2" key="1">
    <citation type="submission" date="2014-03" db="EMBL/GenBank/DDBJ databases">
        <title>Bradyrhizobium valentinum sp. nov., isolated from effective nodules of Lupinus mariae-josephae, a lupine endemic of basic-lime soils in Eastern Spain.</title>
        <authorList>
            <person name="Duran D."/>
            <person name="Rey L."/>
            <person name="Navarro A."/>
            <person name="Busquets A."/>
            <person name="Imperial J."/>
            <person name="Ruiz-Argueso T."/>
        </authorList>
    </citation>
    <scope>NUCLEOTIDE SEQUENCE [LARGE SCALE GENOMIC DNA]</scope>
    <source>
        <strain evidence="1 2">PAC68</strain>
    </source>
</reference>